<evidence type="ECO:0000313" key="3">
    <source>
        <dbReference type="Proteomes" id="UP000243819"/>
    </source>
</evidence>
<evidence type="ECO:0000256" key="1">
    <source>
        <dbReference type="SAM" id="MobiDB-lite"/>
    </source>
</evidence>
<dbReference type="Proteomes" id="UP000243819">
    <property type="component" value="Unassembled WGS sequence"/>
</dbReference>
<feature type="region of interest" description="Disordered" evidence="1">
    <location>
        <begin position="47"/>
        <end position="79"/>
    </location>
</feature>
<keyword evidence="3" id="KW-1185">Reference proteome</keyword>
<sequence length="79" mass="9448">MDKIPFYPNIEDFDNNDIFNDNYHPESFDLLNYYKIFEDNENKAYVEKNEDKDPGPDNLIDFGYQYDGLENSSDNYSKI</sequence>
<gene>
    <name evidence="2" type="ORF">SAMN03080614_10933</name>
</gene>
<proteinExistence type="predicted"/>
<accession>A0A1I0CTB2</accession>
<reference evidence="3" key="1">
    <citation type="submission" date="2016-10" db="EMBL/GenBank/DDBJ databases">
        <authorList>
            <person name="Varghese N."/>
            <person name="Submissions S."/>
        </authorList>
    </citation>
    <scope>NUCLEOTIDE SEQUENCE [LARGE SCALE GENOMIC DNA]</scope>
    <source>
        <strain evidence="3">DSM 13577</strain>
    </source>
</reference>
<dbReference type="AlphaFoldDB" id="A0A1I0CTB2"/>
<organism evidence="2 3">
    <name type="scientific">Anaerobranca gottschalkii DSM 13577</name>
    <dbReference type="NCBI Taxonomy" id="1120990"/>
    <lineage>
        <taxon>Bacteria</taxon>
        <taxon>Bacillati</taxon>
        <taxon>Bacillota</taxon>
        <taxon>Clostridia</taxon>
        <taxon>Eubacteriales</taxon>
        <taxon>Proteinivoracaceae</taxon>
        <taxon>Anaerobranca</taxon>
    </lineage>
</organism>
<dbReference type="RefSeq" id="WP_091351603.1">
    <property type="nucleotide sequence ID" value="NZ_FOIF01000093.1"/>
</dbReference>
<dbReference type="EMBL" id="FOIF01000093">
    <property type="protein sequence ID" value="SET23028.1"/>
    <property type="molecule type" value="Genomic_DNA"/>
</dbReference>
<name>A0A1I0CTB2_9FIRM</name>
<evidence type="ECO:0000313" key="2">
    <source>
        <dbReference type="EMBL" id="SET23028.1"/>
    </source>
</evidence>
<protein>
    <submittedName>
        <fullName evidence="2">Uncharacterized protein</fullName>
    </submittedName>
</protein>
<feature type="compositionally biased region" description="Polar residues" evidence="1">
    <location>
        <begin position="70"/>
        <end position="79"/>
    </location>
</feature>